<evidence type="ECO:0000256" key="1">
    <source>
        <dbReference type="SAM" id="SignalP"/>
    </source>
</evidence>
<keyword evidence="1" id="KW-0732">Signal</keyword>
<name>A0A1T5AQ55_9SPHI</name>
<dbReference type="EMBL" id="FUZF01000001">
    <property type="protein sequence ID" value="SKB36940.1"/>
    <property type="molecule type" value="Genomic_DNA"/>
</dbReference>
<protein>
    <submittedName>
        <fullName evidence="2">Uncharacterized protein</fullName>
    </submittedName>
</protein>
<keyword evidence="3" id="KW-1185">Reference proteome</keyword>
<accession>A0A1T5AQ55</accession>
<dbReference type="STRING" id="1513896.SAMN05660841_00065"/>
<dbReference type="AlphaFoldDB" id="A0A1T5AQ55"/>
<evidence type="ECO:0000313" key="3">
    <source>
        <dbReference type="Proteomes" id="UP000190150"/>
    </source>
</evidence>
<gene>
    <name evidence="2" type="ORF">SAMN05660841_00065</name>
</gene>
<sequence>MWCFFKSFPFITGMILCFLVACSSSNTVTEVSSVAGDYLFQSDEDTISMSLKQEKDSVYGDLKYAFSGKDKNIGKINGSLKDSIITAEYNFISEGIPSVRQIVFKLTDEGLIEGYGAIEESNGKMIFSDKSNLSFDHGMVLKKR</sequence>
<dbReference type="Proteomes" id="UP000190150">
    <property type="component" value="Unassembled WGS sequence"/>
</dbReference>
<feature type="chain" id="PRO_5010519716" evidence="1">
    <location>
        <begin position="22"/>
        <end position="144"/>
    </location>
</feature>
<reference evidence="3" key="1">
    <citation type="submission" date="2017-02" db="EMBL/GenBank/DDBJ databases">
        <authorList>
            <person name="Varghese N."/>
            <person name="Submissions S."/>
        </authorList>
    </citation>
    <scope>NUCLEOTIDE SEQUENCE [LARGE SCALE GENOMIC DNA]</scope>
    <source>
        <strain evidence="3">DSM 24091</strain>
    </source>
</reference>
<evidence type="ECO:0000313" key="2">
    <source>
        <dbReference type="EMBL" id="SKB36940.1"/>
    </source>
</evidence>
<organism evidence="2 3">
    <name type="scientific">Sphingobacterium nematocida</name>
    <dbReference type="NCBI Taxonomy" id="1513896"/>
    <lineage>
        <taxon>Bacteria</taxon>
        <taxon>Pseudomonadati</taxon>
        <taxon>Bacteroidota</taxon>
        <taxon>Sphingobacteriia</taxon>
        <taxon>Sphingobacteriales</taxon>
        <taxon>Sphingobacteriaceae</taxon>
        <taxon>Sphingobacterium</taxon>
    </lineage>
</organism>
<dbReference type="PROSITE" id="PS51257">
    <property type="entry name" value="PROKAR_LIPOPROTEIN"/>
    <property type="match status" value="1"/>
</dbReference>
<feature type="signal peptide" evidence="1">
    <location>
        <begin position="1"/>
        <end position="21"/>
    </location>
</feature>
<proteinExistence type="predicted"/>